<dbReference type="SMART" id="SM00047">
    <property type="entry name" value="LYZ2"/>
    <property type="match status" value="1"/>
</dbReference>
<accession>A0A2Z6TU88</accession>
<dbReference type="EMBL" id="BFBY01000009">
    <property type="protein sequence ID" value="GBG05279.1"/>
    <property type="molecule type" value="Genomic_DNA"/>
</dbReference>
<feature type="region of interest" description="Disordered" evidence="3">
    <location>
        <begin position="285"/>
        <end position="305"/>
    </location>
</feature>
<name>A0A2Z6TU88_9LACO</name>
<evidence type="ECO:0000256" key="4">
    <source>
        <dbReference type="SAM" id="SignalP"/>
    </source>
</evidence>
<dbReference type="Gene3D" id="4.10.80.30">
    <property type="entry name" value="DNA polymerase, domain 6"/>
    <property type="match status" value="1"/>
</dbReference>
<keyword evidence="2" id="KW-0378">Hydrolase</keyword>
<reference evidence="7" key="1">
    <citation type="submission" date="2018-03" db="EMBL/GenBank/DDBJ databases">
        <title>New taxa in the Lactobacillus gasseri group.</title>
        <authorList>
            <person name="Tanizawa Y."/>
            <person name="Tohno M."/>
            <person name="Endo A."/>
            <person name="Arita M."/>
        </authorList>
    </citation>
    <scope>NUCLEOTIDE SEQUENCE [LARGE SCALE GENOMIC DNA]</scope>
    <source>
        <strain evidence="7">DSM 24759</strain>
    </source>
</reference>
<proteinExistence type="inferred from homology"/>
<feature type="signal peptide" evidence="4">
    <location>
        <begin position="1"/>
        <end position="17"/>
    </location>
</feature>
<keyword evidence="4" id="KW-0732">Signal</keyword>
<comment type="caution">
    <text evidence="6">The sequence shown here is derived from an EMBL/GenBank/DDBJ whole genome shotgun (WGS) entry which is preliminary data.</text>
</comment>
<dbReference type="InterPro" id="IPR002901">
    <property type="entry name" value="MGlyc_endo_b_GlcNAc-like_dom"/>
</dbReference>
<dbReference type="Gene3D" id="1.10.530.10">
    <property type="match status" value="1"/>
</dbReference>
<dbReference type="AlphaFoldDB" id="A0A2Z6TU88"/>
<feature type="chain" id="PRO_5038449041" evidence="4">
    <location>
        <begin position="18"/>
        <end position="548"/>
    </location>
</feature>
<evidence type="ECO:0000313" key="6">
    <source>
        <dbReference type="EMBL" id="GBG05279.1"/>
    </source>
</evidence>
<evidence type="ECO:0000259" key="5">
    <source>
        <dbReference type="SMART" id="SM00047"/>
    </source>
</evidence>
<dbReference type="InterPro" id="IPR051056">
    <property type="entry name" value="Glycosyl_Hydrolase_73"/>
</dbReference>
<sequence>MKKRTFTGMATAAALTAAGISVTNSLEKKANPSQGVVQAATTAQQTTTAQTQTQQTAQTPQQQFLNKAIPAATTASSNYGTYTSVMIAQAALESGWGQSSLAQEPNNNLFGIKGSYNGQSVNMGTTEYGSNGYYNTNSQFRKYPSYTESFNDNGALLRNGISGSNNFYSGTWVENANSGSQATQGLQGKYATDPQYAAKLNQVIQANNLTQYDPVIKKVNETRTVIQDTAITSAPVDANVGTSVGTAKKGQQLLVTEYITYGNGVSHALTNLGWVNATAFGLGKPSSQAPTNPAKPTSPQNTVDTNKYTIHPVTEVVTVAGTGNAGLKVRSTPNGNATGQVLKEGTRWKVSGYVIADDGFRYNRVGTNQWINDAYCSHLNEAPAATTKYTVTNVNDVATVTTTSVPVWNAPTEAKGTTTGQILKTASRWKVTGIATINSHRWLRVGTNQWIDSNHVTLDSQKSVANTVDKPKSTPITSSASKTSGVLTINYRDDQAVTVWNQPGGQPTGKYLTNKTSWRFFAVKEDYGATWYNLGGNQWVPAQYVYVR</sequence>
<dbReference type="OrthoDB" id="2155627at2"/>
<comment type="similarity">
    <text evidence="1">Belongs to the glycosyl hydrolase 73 family.</text>
</comment>
<dbReference type="PANTHER" id="PTHR33308:SF9">
    <property type="entry name" value="PEPTIDOGLYCAN HYDROLASE FLGJ"/>
    <property type="match status" value="1"/>
</dbReference>
<gene>
    <name evidence="6" type="primary">flgJ</name>
    <name evidence="6" type="ORF">LrDSM24759_11930</name>
</gene>
<feature type="domain" description="Mannosyl-glycoprotein endo-beta-N-acetylglucosamidase-like" evidence="5">
    <location>
        <begin position="50"/>
        <end position="213"/>
    </location>
</feature>
<dbReference type="Pfam" id="PF01832">
    <property type="entry name" value="Glucosaminidase"/>
    <property type="match status" value="1"/>
</dbReference>
<dbReference type="RefSeq" id="WP_117118608.1">
    <property type="nucleotide sequence ID" value="NZ_BFBY01000009.1"/>
</dbReference>
<organism evidence="6 7">
    <name type="scientific">Lactobacillus rodentium</name>
    <dbReference type="NCBI Taxonomy" id="947835"/>
    <lineage>
        <taxon>Bacteria</taxon>
        <taxon>Bacillati</taxon>
        <taxon>Bacillota</taxon>
        <taxon>Bacilli</taxon>
        <taxon>Lactobacillales</taxon>
        <taxon>Lactobacillaceae</taxon>
        <taxon>Lactobacillus</taxon>
    </lineage>
</organism>
<dbReference type="Proteomes" id="UP000257317">
    <property type="component" value="Unassembled WGS sequence"/>
</dbReference>
<evidence type="ECO:0000313" key="7">
    <source>
        <dbReference type="Proteomes" id="UP000257317"/>
    </source>
</evidence>
<evidence type="ECO:0000256" key="3">
    <source>
        <dbReference type="SAM" id="MobiDB-lite"/>
    </source>
</evidence>
<evidence type="ECO:0000256" key="2">
    <source>
        <dbReference type="ARBA" id="ARBA00022801"/>
    </source>
</evidence>
<evidence type="ECO:0000256" key="1">
    <source>
        <dbReference type="ARBA" id="ARBA00010266"/>
    </source>
</evidence>
<protein>
    <submittedName>
        <fullName evidence="6">Muramidase</fullName>
    </submittedName>
</protein>
<dbReference type="PANTHER" id="PTHR33308">
    <property type="entry name" value="PEPTIDOGLYCAN HYDROLASE FLGJ"/>
    <property type="match status" value="1"/>
</dbReference>
<dbReference type="GO" id="GO:0004040">
    <property type="term" value="F:amidase activity"/>
    <property type="evidence" value="ECO:0007669"/>
    <property type="project" value="InterPro"/>
</dbReference>
<keyword evidence="7" id="KW-1185">Reference proteome</keyword>